<proteinExistence type="predicted"/>
<dbReference type="AlphaFoldDB" id="A0A914Y890"/>
<organism evidence="1 2">
    <name type="scientific">Panagrolaimus superbus</name>
    <dbReference type="NCBI Taxonomy" id="310955"/>
    <lineage>
        <taxon>Eukaryota</taxon>
        <taxon>Metazoa</taxon>
        <taxon>Ecdysozoa</taxon>
        <taxon>Nematoda</taxon>
        <taxon>Chromadorea</taxon>
        <taxon>Rhabditida</taxon>
        <taxon>Tylenchina</taxon>
        <taxon>Panagrolaimomorpha</taxon>
        <taxon>Panagrolaimoidea</taxon>
        <taxon>Panagrolaimidae</taxon>
        <taxon>Panagrolaimus</taxon>
    </lineage>
</organism>
<keyword evidence="1" id="KW-1185">Reference proteome</keyword>
<sequence length="258" mass="30090">MDFRELSFLQKRNYQEAKTHFYSSILTGAYEISDFEEKLTDFKLADTLQIESVMDFFNAYSNGICYLSYAYIESKHSREGLLIHGLELAQDIVKSRDLLLMCGNFTAFSDTVLQNSLLMINESIENMQKFIESTLRLSWPTIFKKYSLDILSTSLVPKEKYNETARIILQKVHMLGPQTFNRCAMFNYVVFITKFVDLDETGNVFTSCTTENCLTFQHENLRCFIYRFMNDQYETSTDYHSSAWWRAGAGKVLQDVLE</sequence>
<evidence type="ECO:0000313" key="2">
    <source>
        <dbReference type="WBParaSite" id="PSU_v2.g1497.t1"/>
    </source>
</evidence>
<accession>A0A914Y890</accession>
<name>A0A914Y890_9BILA</name>
<reference evidence="2" key="1">
    <citation type="submission" date="2022-11" db="UniProtKB">
        <authorList>
            <consortium name="WormBaseParasite"/>
        </authorList>
    </citation>
    <scope>IDENTIFICATION</scope>
</reference>
<protein>
    <submittedName>
        <fullName evidence="2">Uncharacterized protein</fullName>
    </submittedName>
</protein>
<dbReference type="WBParaSite" id="PSU_v2.g1497.t1">
    <property type="protein sequence ID" value="PSU_v2.g1497.t1"/>
    <property type="gene ID" value="PSU_v2.g1497"/>
</dbReference>
<evidence type="ECO:0000313" key="1">
    <source>
        <dbReference type="Proteomes" id="UP000887577"/>
    </source>
</evidence>
<dbReference type="Proteomes" id="UP000887577">
    <property type="component" value="Unplaced"/>
</dbReference>